<dbReference type="AlphaFoldDB" id="A0AAP0JLB0"/>
<dbReference type="InterPro" id="IPR027417">
    <property type="entry name" value="P-loop_NTPase"/>
</dbReference>
<dbReference type="InterPro" id="IPR003959">
    <property type="entry name" value="ATPase_AAA_core"/>
</dbReference>
<feature type="domain" description="ATPase AAA-type core" evidence="6">
    <location>
        <begin position="138"/>
        <end position="184"/>
    </location>
</feature>
<dbReference type="Proteomes" id="UP001420932">
    <property type="component" value="Unassembled WGS sequence"/>
</dbReference>
<keyword evidence="3" id="KW-1133">Transmembrane helix</keyword>
<keyword evidence="4" id="KW-0472">Membrane</keyword>
<comment type="subcellular location">
    <subcellularLocation>
        <location evidence="1">Membrane</location>
        <topology evidence="1">Multi-pass membrane protein</topology>
    </subcellularLocation>
</comment>
<evidence type="ECO:0000256" key="1">
    <source>
        <dbReference type="ARBA" id="ARBA00004141"/>
    </source>
</evidence>
<evidence type="ECO:0000259" key="6">
    <source>
        <dbReference type="Pfam" id="PF07724"/>
    </source>
</evidence>
<evidence type="ECO:0000313" key="7">
    <source>
        <dbReference type="EMBL" id="KAK9135228.1"/>
    </source>
</evidence>
<proteinExistence type="predicted"/>
<evidence type="ECO:0000313" key="8">
    <source>
        <dbReference type="Proteomes" id="UP001420932"/>
    </source>
</evidence>
<dbReference type="GO" id="GO:0016020">
    <property type="term" value="C:membrane"/>
    <property type="evidence" value="ECO:0007669"/>
    <property type="project" value="UniProtKB-SubCell"/>
</dbReference>
<dbReference type="InterPro" id="IPR013525">
    <property type="entry name" value="ABC2_TM"/>
</dbReference>
<dbReference type="EMBL" id="JBBNAF010000006">
    <property type="protein sequence ID" value="KAK9135228.1"/>
    <property type="molecule type" value="Genomic_DNA"/>
</dbReference>
<dbReference type="GO" id="GO:0005524">
    <property type="term" value="F:ATP binding"/>
    <property type="evidence" value="ECO:0007669"/>
    <property type="project" value="InterPro"/>
</dbReference>
<organism evidence="7 8">
    <name type="scientific">Stephania yunnanensis</name>
    <dbReference type="NCBI Taxonomy" id="152371"/>
    <lineage>
        <taxon>Eukaryota</taxon>
        <taxon>Viridiplantae</taxon>
        <taxon>Streptophyta</taxon>
        <taxon>Embryophyta</taxon>
        <taxon>Tracheophyta</taxon>
        <taxon>Spermatophyta</taxon>
        <taxon>Magnoliopsida</taxon>
        <taxon>Ranunculales</taxon>
        <taxon>Menispermaceae</taxon>
        <taxon>Menispermoideae</taxon>
        <taxon>Cissampelideae</taxon>
        <taxon>Stephania</taxon>
    </lineage>
</organism>
<evidence type="ECO:0000256" key="3">
    <source>
        <dbReference type="ARBA" id="ARBA00022989"/>
    </source>
</evidence>
<evidence type="ECO:0000256" key="2">
    <source>
        <dbReference type="ARBA" id="ARBA00022692"/>
    </source>
</evidence>
<reference evidence="7 8" key="1">
    <citation type="submission" date="2024-01" db="EMBL/GenBank/DDBJ databases">
        <title>Genome assemblies of Stephania.</title>
        <authorList>
            <person name="Yang L."/>
        </authorList>
    </citation>
    <scope>NUCLEOTIDE SEQUENCE [LARGE SCALE GENOMIC DNA]</scope>
    <source>
        <strain evidence="7">YNDBR</strain>
        <tissue evidence="7">Leaf</tissue>
    </source>
</reference>
<dbReference type="Pfam" id="PF01061">
    <property type="entry name" value="ABC2_membrane"/>
    <property type="match status" value="1"/>
</dbReference>
<dbReference type="PANTHER" id="PTHR48040">
    <property type="entry name" value="PLEIOTROPIC DRUG RESISTANCE PROTEIN 1-LIKE ISOFORM X1"/>
    <property type="match status" value="1"/>
</dbReference>
<sequence length="279" mass="31529">MATIPLLGCLRSHAFLLEQRIGEDVANIYKNSDQFRDVEAPIEQLSIPHTDSMPLKFASTYSQDRLTQFKLCLWKQHLVYWRSPPYNSVRLLFTTMSALIIGTVFWNIGSKGELSLIVTVSFHLKILLCGSKAVVEFNVQAAQQGIVYIDEVDKITKKAESLNISRDVSGEGVQQALLKMLEGTASAPFVLVPKWTFLYYLSFKAFHIPWLPKLCSVQGTDISSNLKALFPAWYFAFTYFTLVVCFGEQSHLPQGFTQQETSNMNTKIKEIRAEIAKVA</sequence>
<protein>
    <submittedName>
        <fullName evidence="7">Uncharacterized protein</fullName>
    </submittedName>
</protein>
<dbReference type="GO" id="GO:0140359">
    <property type="term" value="F:ABC-type transporter activity"/>
    <property type="evidence" value="ECO:0007669"/>
    <property type="project" value="InterPro"/>
</dbReference>
<keyword evidence="2" id="KW-0812">Transmembrane</keyword>
<evidence type="ECO:0000256" key="4">
    <source>
        <dbReference type="ARBA" id="ARBA00023136"/>
    </source>
</evidence>
<dbReference type="GO" id="GO:0016887">
    <property type="term" value="F:ATP hydrolysis activity"/>
    <property type="evidence" value="ECO:0007669"/>
    <property type="project" value="InterPro"/>
</dbReference>
<dbReference type="Pfam" id="PF07724">
    <property type="entry name" value="AAA_2"/>
    <property type="match status" value="1"/>
</dbReference>
<evidence type="ECO:0000259" key="5">
    <source>
        <dbReference type="Pfam" id="PF01061"/>
    </source>
</evidence>
<name>A0AAP0JLB0_9MAGN</name>
<dbReference type="Gene3D" id="3.40.50.300">
    <property type="entry name" value="P-loop containing nucleotide triphosphate hydrolases"/>
    <property type="match status" value="1"/>
</dbReference>
<accession>A0AAP0JLB0</accession>
<keyword evidence="8" id="KW-1185">Reference proteome</keyword>
<dbReference type="PANTHER" id="PTHR48040:SF13">
    <property type="entry name" value="ABC TRANSPORTER G FAMILY MEMBER 31"/>
    <property type="match status" value="1"/>
</dbReference>
<feature type="domain" description="ABC-2 type transporter transmembrane" evidence="5">
    <location>
        <begin position="67"/>
        <end position="112"/>
    </location>
</feature>
<gene>
    <name evidence="7" type="ORF">Syun_014558</name>
</gene>
<comment type="caution">
    <text evidence="7">The sequence shown here is derived from an EMBL/GenBank/DDBJ whole genome shotgun (WGS) entry which is preliminary data.</text>
</comment>
<dbReference type="SUPFAM" id="SSF52540">
    <property type="entry name" value="P-loop containing nucleoside triphosphate hydrolases"/>
    <property type="match status" value="1"/>
</dbReference>